<organism evidence="2 3">
    <name type="scientific">Aspergillus tanneri</name>
    <dbReference type="NCBI Taxonomy" id="1220188"/>
    <lineage>
        <taxon>Eukaryota</taxon>
        <taxon>Fungi</taxon>
        <taxon>Dikarya</taxon>
        <taxon>Ascomycota</taxon>
        <taxon>Pezizomycotina</taxon>
        <taxon>Eurotiomycetes</taxon>
        <taxon>Eurotiomycetidae</taxon>
        <taxon>Eurotiales</taxon>
        <taxon>Aspergillaceae</taxon>
        <taxon>Aspergillus</taxon>
        <taxon>Aspergillus subgen. Circumdati</taxon>
    </lineage>
</organism>
<dbReference type="Proteomes" id="UP000324241">
    <property type="component" value="Unassembled WGS sequence"/>
</dbReference>
<dbReference type="RefSeq" id="XP_033426299.1">
    <property type="nucleotide sequence ID" value="XM_033570267.1"/>
</dbReference>
<dbReference type="SUPFAM" id="SSF51197">
    <property type="entry name" value="Clavaminate synthase-like"/>
    <property type="match status" value="1"/>
</dbReference>
<dbReference type="GeneID" id="54328319"/>
<evidence type="ECO:0000313" key="2">
    <source>
        <dbReference type="EMBL" id="THC94843.1"/>
    </source>
</evidence>
<evidence type="ECO:0000313" key="3">
    <source>
        <dbReference type="Proteomes" id="UP000308092"/>
    </source>
</evidence>
<dbReference type="PANTHER" id="PTHR40128">
    <property type="entry name" value="EXPRESSED PROTEIN"/>
    <property type="match status" value="1"/>
</dbReference>
<dbReference type="Proteomes" id="UP000308092">
    <property type="component" value="Unassembled WGS sequence"/>
</dbReference>
<comment type="caution">
    <text evidence="2">The sequence shown here is derived from an EMBL/GenBank/DDBJ whole genome shotgun (WGS) entry which is preliminary data.</text>
</comment>
<dbReference type="Pfam" id="PF05721">
    <property type="entry name" value="PhyH"/>
    <property type="match status" value="1"/>
</dbReference>
<gene>
    <name evidence="1" type="ORF">ATNIH1004_005617</name>
    <name evidence="2" type="ORF">EYZ11_005679</name>
</gene>
<reference evidence="2 3" key="1">
    <citation type="submission" date="2019-03" db="EMBL/GenBank/DDBJ databases">
        <title>The genome sequence of a newly discovered highly antifungal drug resistant Aspergillus species, Aspergillus tanneri NIH 1004.</title>
        <authorList>
            <person name="Mounaud S."/>
            <person name="Singh I."/>
            <person name="Joardar V."/>
            <person name="Pakala S."/>
            <person name="Pakala S."/>
            <person name="Venepally P."/>
            <person name="Hoover J."/>
            <person name="Nierman W."/>
            <person name="Chung J."/>
            <person name="Losada L."/>
        </authorList>
    </citation>
    <scope>NUCLEOTIDE SEQUENCE [LARGE SCALE GENOMIC DNA]</scope>
    <source>
        <strain evidence="2 3">NIH1004</strain>
    </source>
</reference>
<evidence type="ECO:0000313" key="1">
    <source>
        <dbReference type="EMBL" id="KAA8646938.1"/>
    </source>
</evidence>
<proteinExistence type="predicted"/>
<evidence type="ECO:0008006" key="5">
    <source>
        <dbReference type="Google" id="ProtNLM"/>
    </source>
</evidence>
<evidence type="ECO:0000313" key="4">
    <source>
        <dbReference type="Proteomes" id="UP000324241"/>
    </source>
</evidence>
<dbReference type="EMBL" id="QUQM01000004">
    <property type="protein sequence ID" value="KAA8646938.1"/>
    <property type="molecule type" value="Genomic_DNA"/>
</dbReference>
<dbReference type="STRING" id="1220188.A0A4S3JHJ4"/>
<dbReference type="PANTHER" id="PTHR40128:SF1">
    <property type="entry name" value="PHYTANOYL-COA HYDROXYLASE"/>
    <property type="match status" value="1"/>
</dbReference>
<dbReference type="EMBL" id="SOSA01000186">
    <property type="protein sequence ID" value="THC94843.1"/>
    <property type="molecule type" value="Genomic_DNA"/>
</dbReference>
<dbReference type="Gene3D" id="2.60.120.620">
    <property type="entry name" value="q2cbj1_9rhob like domain"/>
    <property type="match status" value="1"/>
</dbReference>
<keyword evidence="3" id="KW-1185">Reference proteome</keyword>
<dbReference type="VEuPathDB" id="FungiDB:EYZ11_005679"/>
<name>A0A4S3JHJ4_9EURO</name>
<dbReference type="OrthoDB" id="2328924at2759"/>
<accession>A0A4S3JHJ4</accession>
<dbReference type="InterPro" id="IPR008775">
    <property type="entry name" value="Phytyl_CoA_dOase-like"/>
</dbReference>
<sequence>MASVANPASMQPNLSICLPNGLGQNGGRVDLTHVGLLRPSPSTLPLEEMRHRFQEDGYLFVKGLLPREEVLDVRENYFKAYADTTSLLAPGTSPREGIFNASSHPDLHKGIGGQGLPSDPVEHKILVDSHSDPTYRAFIEHPALTQFIRNLMGWKQHILLNRTMLRHNVPFGQGTDIHYDKLFLRGGAGFFLTAWVPIGDIAVNGGGLCYLSNSVPLGEAIENDFTARAAGMTPEERISPYNMNMMAGGMISPSPQDLSETYPEYRPHTWLVTNYEAGDVVFHHPYSIHASGRNEDAEGIIRLSTDLRFYEKGDKGIDQRWFNMWTPDDGL</sequence>
<reference evidence="1 4" key="2">
    <citation type="submission" date="2019-08" db="EMBL/GenBank/DDBJ databases">
        <title>The genome sequence of a newly discovered highly antifungal drug resistant Aspergillus species, Aspergillus tanneri NIH 1004.</title>
        <authorList>
            <person name="Mounaud S."/>
            <person name="Singh I."/>
            <person name="Joardar V."/>
            <person name="Pakala S."/>
            <person name="Pakala S."/>
            <person name="Venepally P."/>
            <person name="Chung J.K."/>
            <person name="Losada L."/>
            <person name="Nierman W.C."/>
        </authorList>
    </citation>
    <scope>NUCLEOTIDE SEQUENCE [LARGE SCALE GENOMIC DNA]</scope>
    <source>
        <strain evidence="1 4">NIH1004</strain>
    </source>
</reference>
<dbReference type="AlphaFoldDB" id="A0A4S3JHJ4"/>
<protein>
    <recommendedName>
        <fullName evidence="5">Phytanoyl-CoA dioxygenase</fullName>
    </recommendedName>
</protein>